<name>A0A382ELU1_9ZZZZ</name>
<proteinExistence type="predicted"/>
<gene>
    <name evidence="1" type="ORF">METZ01_LOCUS204213</name>
</gene>
<feature type="non-terminal residue" evidence="1">
    <location>
        <position position="25"/>
    </location>
</feature>
<evidence type="ECO:0000313" key="1">
    <source>
        <dbReference type="EMBL" id="SVB51359.1"/>
    </source>
</evidence>
<reference evidence="1" key="1">
    <citation type="submission" date="2018-05" db="EMBL/GenBank/DDBJ databases">
        <authorList>
            <person name="Lanie J.A."/>
            <person name="Ng W.-L."/>
            <person name="Kazmierczak K.M."/>
            <person name="Andrzejewski T.M."/>
            <person name="Davidsen T.M."/>
            <person name="Wayne K.J."/>
            <person name="Tettelin H."/>
            <person name="Glass J.I."/>
            <person name="Rusch D."/>
            <person name="Podicherti R."/>
            <person name="Tsui H.-C.T."/>
            <person name="Winkler M.E."/>
        </authorList>
    </citation>
    <scope>NUCLEOTIDE SEQUENCE</scope>
</reference>
<feature type="non-terminal residue" evidence="1">
    <location>
        <position position="1"/>
    </location>
</feature>
<accession>A0A382ELU1</accession>
<dbReference type="EMBL" id="UINC01045063">
    <property type="protein sequence ID" value="SVB51359.1"/>
    <property type="molecule type" value="Genomic_DNA"/>
</dbReference>
<organism evidence="1">
    <name type="scientific">marine metagenome</name>
    <dbReference type="NCBI Taxonomy" id="408172"/>
    <lineage>
        <taxon>unclassified sequences</taxon>
        <taxon>metagenomes</taxon>
        <taxon>ecological metagenomes</taxon>
    </lineage>
</organism>
<sequence length="25" mass="2701">VRPRFIRADIDAVANAGEFVNITVG</sequence>
<protein>
    <submittedName>
        <fullName evidence="1">Uncharacterized protein</fullName>
    </submittedName>
</protein>
<dbReference type="AlphaFoldDB" id="A0A382ELU1"/>